<comment type="subcellular location">
    <subcellularLocation>
        <location evidence="1">Cell membrane</location>
        <topology evidence="1">Multi-pass membrane protein</topology>
    </subcellularLocation>
</comment>
<accession>A0ABW1RF38</accession>
<organism evidence="9 10">
    <name type="scientific">Loigolactobacillus jiayinensis</name>
    <dbReference type="NCBI Taxonomy" id="2486016"/>
    <lineage>
        <taxon>Bacteria</taxon>
        <taxon>Bacillati</taxon>
        <taxon>Bacillota</taxon>
        <taxon>Bacilli</taxon>
        <taxon>Lactobacillales</taxon>
        <taxon>Lactobacillaceae</taxon>
        <taxon>Loigolactobacillus</taxon>
    </lineage>
</organism>
<evidence type="ECO:0000259" key="8">
    <source>
        <dbReference type="Pfam" id="PF00482"/>
    </source>
</evidence>
<proteinExistence type="inferred from homology"/>
<sequence length="359" mass="41098">MNRLGSRTWLVPLSWIKLVWQHSRHLKTAKSQQTHFQADFFSLLADLLLAGFSIAQSIQFMQVLLPQYEQRLDQLSEALRNGASLAAGFQRIGVDQDIVNQIRITQEHGDLTDALTQIGRLLAEKLRQRQQLKRLLRYPLLLLTLVVGLLLVVRYLIGPELRQWQLNLDNEVLLYWLLFIGVIGLGILLLVGRLLRVYLQRDPLKKAQARMQLPVLGKTYRYYYHYYLLFNLAILLKSGLNLQAICQLLRTLSPNSLLYCLGQQIEPQLAAGSSLSEIITQQPLLPAQLKLFVRKGRSLEHLSEELLMAARLTYKKMLASLAKLATYVQPLLFGVIALLIVGVYLSLLLPMYHMMEGLY</sequence>
<dbReference type="PANTHER" id="PTHR30012:SF0">
    <property type="entry name" value="TYPE II SECRETION SYSTEM PROTEIN F-RELATED"/>
    <property type="match status" value="1"/>
</dbReference>
<evidence type="ECO:0000256" key="5">
    <source>
        <dbReference type="ARBA" id="ARBA00022989"/>
    </source>
</evidence>
<feature type="transmembrane region" description="Helical" evidence="7">
    <location>
        <begin position="135"/>
        <end position="157"/>
    </location>
</feature>
<evidence type="ECO:0000256" key="6">
    <source>
        <dbReference type="ARBA" id="ARBA00023136"/>
    </source>
</evidence>
<dbReference type="InterPro" id="IPR047692">
    <property type="entry name" value="T4P_ComGB"/>
</dbReference>
<comment type="similarity">
    <text evidence="2">Belongs to the GSP F family.</text>
</comment>
<dbReference type="NCBIfam" id="NF041012">
    <property type="entry name" value="T4P_ComGB"/>
    <property type="match status" value="1"/>
</dbReference>
<evidence type="ECO:0000256" key="1">
    <source>
        <dbReference type="ARBA" id="ARBA00004651"/>
    </source>
</evidence>
<dbReference type="InterPro" id="IPR018076">
    <property type="entry name" value="T2SS_GspF_dom"/>
</dbReference>
<reference evidence="10" key="1">
    <citation type="journal article" date="2019" name="Int. J. Syst. Evol. Microbiol.">
        <title>The Global Catalogue of Microorganisms (GCM) 10K type strain sequencing project: providing services to taxonomists for standard genome sequencing and annotation.</title>
        <authorList>
            <consortium name="The Broad Institute Genomics Platform"/>
            <consortium name="The Broad Institute Genome Sequencing Center for Infectious Disease"/>
            <person name="Wu L."/>
            <person name="Ma J."/>
        </authorList>
    </citation>
    <scope>NUCLEOTIDE SEQUENCE [LARGE SCALE GENOMIC DNA]</scope>
    <source>
        <strain evidence="10">CCM 8904</strain>
    </source>
</reference>
<dbReference type="Proteomes" id="UP001596289">
    <property type="component" value="Unassembled WGS sequence"/>
</dbReference>
<keyword evidence="10" id="KW-1185">Reference proteome</keyword>
<keyword evidence="5 7" id="KW-1133">Transmembrane helix</keyword>
<gene>
    <name evidence="9" type="primary">comGB</name>
    <name evidence="9" type="ORF">ACFQGP_06560</name>
</gene>
<feature type="transmembrane region" description="Helical" evidence="7">
    <location>
        <begin position="324"/>
        <end position="349"/>
    </location>
</feature>
<evidence type="ECO:0000256" key="2">
    <source>
        <dbReference type="ARBA" id="ARBA00005745"/>
    </source>
</evidence>
<evidence type="ECO:0000313" key="9">
    <source>
        <dbReference type="EMBL" id="MFC6170239.1"/>
    </source>
</evidence>
<keyword evidence="6 7" id="KW-0472">Membrane</keyword>
<dbReference type="InterPro" id="IPR003004">
    <property type="entry name" value="GspF/PilC"/>
</dbReference>
<dbReference type="InterPro" id="IPR042094">
    <property type="entry name" value="T2SS_GspF_sf"/>
</dbReference>
<dbReference type="Gene3D" id="1.20.81.30">
    <property type="entry name" value="Type II secretion system (T2SS), domain F"/>
    <property type="match status" value="2"/>
</dbReference>
<keyword evidence="3" id="KW-1003">Cell membrane</keyword>
<feature type="transmembrane region" description="Helical" evidence="7">
    <location>
        <begin position="173"/>
        <end position="195"/>
    </location>
</feature>
<name>A0ABW1RF38_9LACO</name>
<dbReference type="RefSeq" id="WP_225418794.1">
    <property type="nucleotide sequence ID" value="NZ_JBHSSL010000035.1"/>
</dbReference>
<protein>
    <submittedName>
        <fullName evidence="9">Competence type IV pilus assembly protein ComGB</fullName>
    </submittedName>
</protein>
<evidence type="ECO:0000256" key="3">
    <source>
        <dbReference type="ARBA" id="ARBA00022475"/>
    </source>
</evidence>
<comment type="caution">
    <text evidence="9">The sequence shown here is derived from an EMBL/GenBank/DDBJ whole genome shotgun (WGS) entry which is preliminary data.</text>
</comment>
<dbReference type="EMBL" id="JBHSSL010000035">
    <property type="protein sequence ID" value="MFC6170239.1"/>
    <property type="molecule type" value="Genomic_DNA"/>
</dbReference>
<dbReference type="Pfam" id="PF00482">
    <property type="entry name" value="T2SSF"/>
    <property type="match status" value="2"/>
</dbReference>
<evidence type="ECO:0000256" key="7">
    <source>
        <dbReference type="SAM" id="Phobius"/>
    </source>
</evidence>
<keyword evidence="4 7" id="KW-0812">Transmembrane</keyword>
<dbReference type="PANTHER" id="PTHR30012">
    <property type="entry name" value="GENERAL SECRETION PATHWAY PROTEIN"/>
    <property type="match status" value="1"/>
</dbReference>
<feature type="domain" description="Type II secretion system protein GspF" evidence="8">
    <location>
        <begin position="40"/>
        <end position="156"/>
    </location>
</feature>
<evidence type="ECO:0000256" key="4">
    <source>
        <dbReference type="ARBA" id="ARBA00022692"/>
    </source>
</evidence>
<feature type="domain" description="Type II secretion system protein GspF" evidence="8">
    <location>
        <begin position="231"/>
        <end position="350"/>
    </location>
</feature>
<evidence type="ECO:0000313" key="10">
    <source>
        <dbReference type="Proteomes" id="UP001596289"/>
    </source>
</evidence>